<name>A0ACC2LIJ1_PERAE</name>
<evidence type="ECO:0000313" key="1">
    <source>
        <dbReference type="EMBL" id="KAJ8633158.1"/>
    </source>
</evidence>
<evidence type="ECO:0000313" key="2">
    <source>
        <dbReference type="Proteomes" id="UP001234297"/>
    </source>
</evidence>
<sequence length="93" mass="10303">MPCAEGMENTILMMPKESLQPDSANMDHPYGIHGHYFTCPYLHLSKRASSDIGDMGRRKKKKWVLSSKIGSSSDGSTEEEKEVVSDMAIVGLQ</sequence>
<protein>
    <submittedName>
        <fullName evidence="1">Uncharacterized protein</fullName>
    </submittedName>
</protein>
<gene>
    <name evidence="1" type="ORF">MRB53_026494</name>
</gene>
<dbReference type="EMBL" id="CM056816">
    <property type="protein sequence ID" value="KAJ8633158.1"/>
    <property type="molecule type" value="Genomic_DNA"/>
</dbReference>
<proteinExistence type="predicted"/>
<dbReference type="Proteomes" id="UP001234297">
    <property type="component" value="Chromosome 8"/>
</dbReference>
<keyword evidence="2" id="KW-1185">Reference proteome</keyword>
<accession>A0ACC2LIJ1</accession>
<organism evidence="1 2">
    <name type="scientific">Persea americana</name>
    <name type="common">Avocado</name>
    <dbReference type="NCBI Taxonomy" id="3435"/>
    <lineage>
        <taxon>Eukaryota</taxon>
        <taxon>Viridiplantae</taxon>
        <taxon>Streptophyta</taxon>
        <taxon>Embryophyta</taxon>
        <taxon>Tracheophyta</taxon>
        <taxon>Spermatophyta</taxon>
        <taxon>Magnoliopsida</taxon>
        <taxon>Magnoliidae</taxon>
        <taxon>Laurales</taxon>
        <taxon>Lauraceae</taxon>
        <taxon>Persea</taxon>
    </lineage>
</organism>
<comment type="caution">
    <text evidence="1">The sequence shown here is derived from an EMBL/GenBank/DDBJ whole genome shotgun (WGS) entry which is preliminary data.</text>
</comment>
<reference evidence="1 2" key="1">
    <citation type="journal article" date="2022" name="Hortic Res">
        <title>A haplotype resolved chromosomal level avocado genome allows analysis of novel avocado genes.</title>
        <authorList>
            <person name="Nath O."/>
            <person name="Fletcher S.J."/>
            <person name="Hayward A."/>
            <person name="Shaw L.M."/>
            <person name="Masouleh A.K."/>
            <person name="Furtado A."/>
            <person name="Henry R.J."/>
            <person name="Mitter N."/>
        </authorList>
    </citation>
    <scope>NUCLEOTIDE SEQUENCE [LARGE SCALE GENOMIC DNA]</scope>
    <source>
        <strain evidence="2">cv. Hass</strain>
    </source>
</reference>